<evidence type="ECO:0000256" key="2">
    <source>
        <dbReference type="ARBA" id="ARBA00022448"/>
    </source>
</evidence>
<dbReference type="PATRIC" id="fig|1307761.3.peg.2466"/>
<name>V5WJ11_9SPIO</name>
<gene>
    <name evidence="9" type="ORF">L21SP2_2474</name>
</gene>
<dbReference type="PROSITE" id="PS50928">
    <property type="entry name" value="ABC_TM1"/>
    <property type="match status" value="1"/>
</dbReference>
<evidence type="ECO:0000259" key="8">
    <source>
        <dbReference type="PROSITE" id="PS50928"/>
    </source>
</evidence>
<dbReference type="GO" id="GO:0055085">
    <property type="term" value="P:transmembrane transport"/>
    <property type="evidence" value="ECO:0007669"/>
    <property type="project" value="InterPro"/>
</dbReference>
<proteinExistence type="inferred from homology"/>
<keyword evidence="2 7" id="KW-0813">Transport</keyword>
<dbReference type="Pfam" id="PF12911">
    <property type="entry name" value="OppC_N"/>
    <property type="match status" value="1"/>
</dbReference>
<dbReference type="InterPro" id="IPR025966">
    <property type="entry name" value="OppC_N"/>
</dbReference>
<dbReference type="InterPro" id="IPR035906">
    <property type="entry name" value="MetI-like_sf"/>
</dbReference>
<accession>V5WJ11</accession>
<keyword evidence="5 7" id="KW-1133">Transmembrane helix</keyword>
<dbReference type="Pfam" id="PF00528">
    <property type="entry name" value="BPD_transp_1"/>
    <property type="match status" value="1"/>
</dbReference>
<dbReference type="eggNOG" id="COG1173">
    <property type="taxonomic scope" value="Bacteria"/>
</dbReference>
<evidence type="ECO:0000256" key="4">
    <source>
        <dbReference type="ARBA" id="ARBA00022692"/>
    </source>
</evidence>
<feature type="transmembrane region" description="Helical" evidence="7">
    <location>
        <begin position="98"/>
        <end position="119"/>
    </location>
</feature>
<protein>
    <submittedName>
        <fullName evidence="9">Dipeptide transport system permease protein DppC</fullName>
    </submittedName>
</protein>
<dbReference type="InterPro" id="IPR000515">
    <property type="entry name" value="MetI-like"/>
</dbReference>
<comment type="similarity">
    <text evidence="7">Belongs to the binding-protein-dependent transport system permease family.</text>
</comment>
<keyword evidence="3" id="KW-1003">Cell membrane</keyword>
<feature type="transmembrane region" description="Helical" evidence="7">
    <location>
        <begin position="65"/>
        <end position="86"/>
    </location>
</feature>
<dbReference type="HOGENOM" id="CLU_028518_1_1_12"/>
<dbReference type="STRING" id="1307761.L21SP2_2474"/>
<evidence type="ECO:0000313" key="10">
    <source>
        <dbReference type="Proteomes" id="UP000018680"/>
    </source>
</evidence>
<evidence type="ECO:0000313" key="9">
    <source>
        <dbReference type="EMBL" id="AHC15827.1"/>
    </source>
</evidence>
<organism evidence="9 10">
    <name type="scientific">Salinispira pacifica</name>
    <dbReference type="NCBI Taxonomy" id="1307761"/>
    <lineage>
        <taxon>Bacteria</taxon>
        <taxon>Pseudomonadati</taxon>
        <taxon>Spirochaetota</taxon>
        <taxon>Spirochaetia</taxon>
        <taxon>Spirochaetales</taxon>
        <taxon>Spirochaetaceae</taxon>
        <taxon>Salinispira</taxon>
    </lineage>
</organism>
<dbReference type="GO" id="GO:0005886">
    <property type="term" value="C:plasma membrane"/>
    <property type="evidence" value="ECO:0007669"/>
    <property type="project" value="UniProtKB-SubCell"/>
</dbReference>
<dbReference type="KEGG" id="slr:L21SP2_2474"/>
<dbReference type="PANTHER" id="PTHR43386">
    <property type="entry name" value="OLIGOPEPTIDE TRANSPORT SYSTEM PERMEASE PROTEIN APPC"/>
    <property type="match status" value="1"/>
</dbReference>
<feature type="transmembrane region" description="Helical" evidence="7">
    <location>
        <begin position="228"/>
        <end position="247"/>
    </location>
</feature>
<keyword evidence="10" id="KW-1185">Reference proteome</keyword>
<dbReference type="Gene3D" id="1.10.3720.10">
    <property type="entry name" value="MetI-like"/>
    <property type="match status" value="1"/>
</dbReference>
<dbReference type="CDD" id="cd06261">
    <property type="entry name" value="TM_PBP2"/>
    <property type="match status" value="1"/>
</dbReference>
<evidence type="ECO:0000256" key="7">
    <source>
        <dbReference type="RuleBase" id="RU363032"/>
    </source>
</evidence>
<evidence type="ECO:0000256" key="1">
    <source>
        <dbReference type="ARBA" id="ARBA00004651"/>
    </source>
</evidence>
<comment type="subcellular location">
    <subcellularLocation>
        <location evidence="1 7">Cell membrane</location>
        <topology evidence="1 7">Multi-pass membrane protein</topology>
    </subcellularLocation>
</comment>
<evidence type="ECO:0000256" key="6">
    <source>
        <dbReference type="ARBA" id="ARBA00023136"/>
    </source>
</evidence>
<feature type="domain" description="ABC transmembrane type-1" evidence="8">
    <location>
        <begin position="62"/>
        <end position="251"/>
    </location>
</feature>
<dbReference type="AlphaFoldDB" id="V5WJ11"/>
<reference evidence="9 10" key="1">
    <citation type="journal article" date="2015" name="Stand. Genomic Sci.">
        <title>Complete genome sequence and description of Salinispira pacifica gen. nov., sp. nov., a novel spirochaete isolated form a hypersaline microbial mat.</title>
        <authorList>
            <person name="Ben Hania W."/>
            <person name="Joseph M."/>
            <person name="Schumann P."/>
            <person name="Bunk B."/>
            <person name="Fiebig A."/>
            <person name="Sproer C."/>
            <person name="Klenk H.P."/>
            <person name="Fardeau M.L."/>
            <person name="Spring S."/>
        </authorList>
    </citation>
    <scope>NUCLEOTIDE SEQUENCE [LARGE SCALE GENOMIC DNA]</scope>
    <source>
        <strain evidence="9 10">L21-RPul-D2</strain>
    </source>
</reference>
<evidence type="ECO:0000256" key="5">
    <source>
        <dbReference type="ARBA" id="ARBA00022989"/>
    </source>
</evidence>
<dbReference type="SUPFAM" id="SSF161098">
    <property type="entry name" value="MetI-like"/>
    <property type="match status" value="1"/>
</dbReference>
<dbReference type="Proteomes" id="UP000018680">
    <property type="component" value="Chromosome"/>
</dbReference>
<evidence type="ECO:0000256" key="3">
    <source>
        <dbReference type="ARBA" id="ARBA00022475"/>
    </source>
</evidence>
<sequence length="262" mass="28166">MAFAAVTLILLVLIALLAPVLAPHPPYQQHLDARFQKPFTQGFLLGTDSLGRDVLSRLMYGGRSAFIVGLVSTGIALIIGATVGILASYGPRWMDSLFMLLMDGLLAMPTILMAVAIVAVFGYGLVQVMLAMGIVFSPLIARLMRAELKRASGQDFVEAEILVNTPGPEIFFTAILPQVFPPLLVQLTSLFAAAITIEASLSFLGIGIQPPGSSWGIMLDNARDYLISAPWLAFPPGIALALAVYSLNTLGDHINDLFHRHH</sequence>
<dbReference type="InterPro" id="IPR050366">
    <property type="entry name" value="BP-dependent_transpt_permease"/>
</dbReference>
<dbReference type="EMBL" id="CP006939">
    <property type="protein sequence ID" value="AHC15827.1"/>
    <property type="molecule type" value="Genomic_DNA"/>
</dbReference>
<keyword evidence="4 7" id="KW-0812">Transmembrane</keyword>
<keyword evidence="6 7" id="KW-0472">Membrane</keyword>
<dbReference type="PANTHER" id="PTHR43386:SF25">
    <property type="entry name" value="PEPTIDE ABC TRANSPORTER PERMEASE PROTEIN"/>
    <property type="match status" value="1"/>
</dbReference>